<dbReference type="GO" id="GO:0004489">
    <property type="term" value="F:methylenetetrahydrofolate reductase [NAD(P)H] activity"/>
    <property type="evidence" value="ECO:0007669"/>
    <property type="project" value="InterPro"/>
</dbReference>
<comment type="pathway">
    <text evidence="2 7">One-carbon metabolism; tetrahydrofolate interconversion.</text>
</comment>
<sequence length="429" mass="48981">MCAKMLTKTNRNLSIIIKCNLLEVRNAWGYSESRNAFICRLDCAPSRRLHNHRLPITSRASGKLIKTNACPAQTQSQSQFQFQFREICRWASNICGRFLREMHAIEPASSGLATTSYVPCVNYTTGQTSGTDFVERRVATLVAERTARRQFFYGIEVVALQSGKPTCLDFNRFLPILPTFVSIVWLGTEYCHVNPIDQVKSLQLARSLEARIPVLPHITAYCLSQERLDQFLALNFTNVLPIRGDLVHEIQNFTYSWEIVDYIRKQQGDNISICVAGYPEGYTSLPQRQDPAQAMRFLKQKIAAGADCIITQMCYRSETIIQFIKDCRSAGITVPIVVGLTVADCFRTYCMSEHIAGVHLPPEKREELLLIHKEPQRVAQFFVQLSLRIIRDVLDADVGVYGIQFYTFNKFEPIYELLKELRTLEILKD</sequence>
<dbReference type="PANTHER" id="PTHR45754:SF3">
    <property type="entry name" value="METHYLENETETRAHYDROFOLATE REDUCTASE (NADPH)"/>
    <property type="match status" value="1"/>
</dbReference>
<dbReference type="GO" id="GO:0005829">
    <property type="term" value="C:cytosol"/>
    <property type="evidence" value="ECO:0007669"/>
    <property type="project" value="TreeGrafter"/>
</dbReference>
<reference evidence="8 9" key="1">
    <citation type="submission" date="2024-02" db="EMBL/GenBank/DDBJ databases">
        <title>A chromosome-level genome assembly of Drosophila madeirensis, a fruit fly species endemic to Madeira island.</title>
        <authorList>
            <person name="Tomihara K."/>
            <person name="Llopart A."/>
            <person name="Yamamoto D."/>
        </authorList>
    </citation>
    <scope>NUCLEOTIDE SEQUENCE [LARGE SCALE GENOMIC DNA]</scope>
    <source>
        <strain evidence="8 9">RF1</strain>
    </source>
</reference>
<dbReference type="GO" id="GO:0009086">
    <property type="term" value="P:methionine biosynthetic process"/>
    <property type="evidence" value="ECO:0007669"/>
    <property type="project" value="TreeGrafter"/>
</dbReference>
<keyword evidence="4" id="KW-0285">Flavoprotein</keyword>
<evidence type="ECO:0000256" key="1">
    <source>
        <dbReference type="ARBA" id="ARBA00001974"/>
    </source>
</evidence>
<name>A0AAU9FPL7_DROMD</name>
<evidence type="ECO:0000313" key="9">
    <source>
        <dbReference type="Proteomes" id="UP001500889"/>
    </source>
</evidence>
<evidence type="ECO:0000256" key="6">
    <source>
        <dbReference type="ARBA" id="ARBA00023002"/>
    </source>
</evidence>
<dbReference type="AlphaFoldDB" id="A0AAU9FPL7"/>
<dbReference type="Pfam" id="PF02219">
    <property type="entry name" value="MTHFR"/>
    <property type="match status" value="1"/>
</dbReference>
<evidence type="ECO:0000256" key="7">
    <source>
        <dbReference type="RuleBase" id="RU004254"/>
    </source>
</evidence>
<evidence type="ECO:0000256" key="4">
    <source>
        <dbReference type="ARBA" id="ARBA00022630"/>
    </source>
</evidence>
<dbReference type="SUPFAM" id="SSF51730">
    <property type="entry name" value="FAD-linked oxidoreductase"/>
    <property type="match status" value="1"/>
</dbReference>
<dbReference type="Proteomes" id="UP001500889">
    <property type="component" value="Chromosome J"/>
</dbReference>
<evidence type="ECO:0000256" key="3">
    <source>
        <dbReference type="ARBA" id="ARBA00006743"/>
    </source>
</evidence>
<dbReference type="InterPro" id="IPR003171">
    <property type="entry name" value="Mehydrof_redctse-like"/>
</dbReference>
<dbReference type="EMBL" id="AP029265">
    <property type="protein sequence ID" value="BFF97614.1"/>
    <property type="molecule type" value="Genomic_DNA"/>
</dbReference>
<keyword evidence="6" id="KW-0560">Oxidoreductase</keyword>
<dbReference type="GO" id="GO:0071949">
    <property type="term" value="F:FAD binding"/>
    <property type="evidence" value="ECO:0007669"/>
    <property type="project" value="TreeGrafter"/>
</dbReference>
<dbReference type="CDD" id="cd00537">
    <property type="entry name" value="MTHFR"/>
    <property type="match status" value="1"/>
</dbReference>
<evidence type="ECO:0000256" key="5">
    <source>
        <dbReference type="ARBA" id="ARBA00022827"/>
    </source>
</evidence>
<comment type="similarity">
    <text evidence="3">Belongs to the methylenetetrahydrofolate reductase family.</text>
</comment>
<evidence type="ECO:0000256" key="2">
    <source>
        <dbReference type="ARBA" id="ARBA00004777"/>
    </source>
</evidence>
<gene>
    <name evidence="8" type="ORF">DMAD_05992</name>
</gene>
<proteinExistence type="inferred from homology"/>
<dbReference type="Gene3D" id="3.20.20.220">
    <property type="match status" value="1"/>
</dbReference>
<keyword evidence="5" id="KW-0274">FAD</keyword>
<keyword evidence="9" id="KW-1185">Reference proteome</keyword>
<accession>A0AAU9FPL7</accession>
<dbReference type="GO" id="GO:0035999">
    <property type="term" value="P:tetrahydrofolate interconversion"/>
    <property type="evidence" value="ECO:0007669"/>
    <property type="project" value="TreeGrafter"/>
</dbReference>
<evidence type="ECO:0000313" key="8">
    <source>
        <dbReference type="EMBL" id="BFF97614.1"/>
    </source>
</evidence>
<dbReference type="InterPro" id="IPR029041">
    <property type="entry name" value="FAD-linked_oxidoreductase-like"/>
</dbReference>
<organism evidence="8 9">
    <name type="scientific">Drosophila madeirensis</name>
    <name type="common">Fruit fly</name>
    <dbReference type="NCBI Taxonomy" id="30013"/>
    <lineage>
        <taxon>Eukaryota</taxon>
        <taxon>Metazoa</taxon>
        <taxon>Ecdysozoa</taxon>
        <taxon>Arthropoda</taxon>
        <taxon>Hexapoda</taxon>
        <taxon>Insecta</taxon>
        <taxon>Pterygota</taxon>
        <taxon>Neoptera</taxon>
        <taxon>Endopterygota</taxon>
        <taxon>Diptera</taxon>
        <taxon>Brachycera</taxon>
        <taxon>Muscomorpha</taxon>
        <taxon>Ephydroidea</taxon>
        <taxon>Drosophilidae</taxon>
        <taxon>Drosophila</taxon>
        <taxon>Sophophora</taxon>
    </lineage>
</organism>
<dbReference type="PANTHER" id="PTHR45754">
    <property type="entry name" value="METHYLENETETRAHYDROFOLATE REDUCTASE"/>
    <property type="match status" value="1"/>
</dbReference>
<comment type="cofactor">
    <cofactor evidence="1">
        <name>FAD</name>
        <dbReference type="ChEBI" id="CHEBI:57692"/>
    </cofactor>
</comment>
<protein>
    <submittedName>
        <fullName evidence="8">5-10-methylenetetrahydrofolate reductase</fullName>
    </submittedName>
</protein>